<sequence>IYGFHALIIHALRASGLELTRWPMLDIAWIFSAALLGSLALSMLVQRIDSRRLVS</sequence>
<keyword evidence="2" id="KW-0808">Transferase</keyword>
<feature type="transmembrane region" description="Helical" evidence="1">
    <location>
        <begin position="27"/>
        <end position="45"/>
    </location>
</feature>
<keyword evidence="1" id="KW-1133">Transmembrane helix</keyword>
<protein>
    <submittedName>
        <fullName evidence="2">O-acetyltransferase</fullName>
    </submittedName>
</protein>
<gene>
    <name evidence="2" type="ORF">CWM85_31055</name>
</gene>
<evidence type="ECO:0000313" key="2">
    <source>
        <dbReference type="EMBL" id="PLM50489.1"/>
    </source>
</evidence>
<reference evidence="2 3" key="1">
    <citation type="submission" date="2017-11" db="EMBL/GenBank/DDBJ databases">
        <authorList>
            <person name="Han C.G."/>
        </authorList>
    </citation>
    <scope>NUCLEOTIDE SEQUENCE [LARGE SCALE GENOMIC DNA]</scope>
    <source>
        <strain evidence="2 3">A2</strain>
    </source>
</reference>
<keyword evidence="1" id="KW-0472">Membrane</keyword>
<dbReference type="EMBL" id="PIET01001455">
    <property type="protein sequence ID" value="PLM50489.1"/>
    <property type="molecule type" value="Genomic_DNA"/>
</dbReference>
<dbReference type="Proteomes" id="UP000234661">
    <property type="component" value="Unassembled WGS sequence"/>
</dbReference>
<keyword evidence="1" id="KW-0812">Transmembrane</keyword>
<evidence type="ECO:0000313" key="3">
    <source>
        <dbReference type="Proteomes" id="UP000234661"/>
    </source>
</evidence>
<evidence type="ECO:0000256" key="1">
    <source>
        <dbReference type="SAM" id="Phobius"/>
    </source>
</evidence>
<name>A0A2J4YI65_9ENTR</name>
<organism evidence="2 3">
    <name type="scientific">Klebsiella michiganensis</name>
    <dbReference type="NCBI Taxonomy" id="1134687"/>
    <lineage>
        <taxon>Bacteria</taxon>
        <taxon>Pseudomonadati</taxon>
        <taxon>Pseudomonadota</taxon>
        <taxon>Gammaproteobacteria</taxon>
        <taxon>Enterobacterales</taxon>
        <taxon>Enterobacteriaceae</taxon>
        <taxon>Klebsiella/Raoultella group</taxon>
        <taxon>Klebsiella</taxon>
    </lineage>
</organism>
<dbReference type="AlphaFoldDB" id="A0A2J4YI65"/>
<feature type="non-terminal residue" evidence="2">
    <location>
        <position position="1"/>
    </location>
</feature>
<reference evidence="2 3" key="2">
    <citation type="submission" date="2018-01" db="EMBL/GenBank/DDBJ databases">
        <title>Genomic study of Klebsiella pneumoniae.</title>
        <authorList>
            <person name="Yang Y."/>
            <person name="Bicalho R."/>
        </authorList>
    </citation>
    <scope>NUCLEOTIDE SEQUENCE [LARGE SCALE GENOMIC DNA]</scope>
    <source>
        <strain evidence="2 3">A2</strain>
    </source>
</reference>
<dbReference type="GO" id="GO:0016740">
    <property type="term" value="F:transferase activity"/>
    <property type="evidence" value="ECO:0007669"/>
    <property type="project" value="UniProtKB-KW"/>
</dbReference>
<comment type="caution">
    <text evidence="2">The sequence shown here is derived from an EMBL/GenBank/DDBJ whole genome shotgun (WGS) entry which is preliminary data.</text>
</comment>
<proteinExistence type="predicted"/>
<accession>A0A2J4YI65</accession>